<protein>
    <submittedName>
        <fullName evidence="10">Uncharacterized protein</fullName>
    </submittedName>
</protein>
<feature type="region of interest" description="Disordered" evidence="7">
    <location>
        <begin position="1459"/>
        <end position="1486"/>
    </location>
</feature>
<sequence>MFRTSLAPLIAPSSLLLHFSKLTPSSKGRLVDSLSTNLSVLNPSIASLGNCASRTPLNGDNGAATADVVQSHRNAFKIYTYFLHCIVEAGERDETKKDNDSGQASAAGRRKGKTSKNRDTLHGWNWDSMRGKVIKPIAMALENDLRPLFRGNPDEGLVAVLAKTAFSLLEKPTVCSDSSLKADVFGIILNCALRFGYLVPTTSQLIHLLHKHDHLSGHISDLLVLADKKFNDSRLLGAVLGEIGRIDSKYYVRDTTGAQNVATFLGDVTEKLPKGVARNLSVLMVHFDGEAHQMRSALVGAIGRIIARAYSGSGPAIGDQGALRSKQGLLDVLVERLRDTSAYTRGKVLQTWAYLCEENAVPLGHLNHVAELGAGRLRDKAAMVRKSALQLLGTLLQQNPFGPTLSTTTFEATLAIYKKKLADMLEAEKQREDGNGTERGGTGEDPFCEKNDVLDGTTSADKPNTCQNGDDQQPVDSVSGGPAERDNHDASKVSDAGTSCPDTQYPDSQATQPEDSVESRSTTLTESDIGGVDQTRALVASLESALAFSSCFANIMPVLGELLTSSATTDVIKTIHLLVIAHAFSIDDSNLCLRKMLPLIFCQESSVRDAVLEAFVSLYLSKHPVESARNLIELVLGATVGDLAALESIIISLMKNGIVHYDTIRSLWDVFSFKLAGVTPVQSRGALIVLAMAAKGKPEIVCNRLQCLIDIGFGHRAREDGLLARYACLTIQRMSLKDKEKLTSNHKVFSALSGIIVASPLPESSWYSAAEQAINTIYCLHPMPERICAQLLHRLMVSTFRIGSNGEQQQEGQWLSSPEERQMGTCAEDLKSPSDGSGKGVGSIKNAKARVIPLSRFLFVVGHVALKHLVYVENAAKVVRRQRADKEKARAQSEADQQDADLEAGVPASGGISNGKENGAAEDELGIGVESQIEDAALDALQEKTEKQIVSSANGKSYLISAIAPIVSCLCRNNGILQQFPALRPSAILALCKLMAVDAKFCEDNLQLLFTVARTAEEAGVRSNCVIALGDLAFRFPNLVEPWTEHMYACLYDECPSVRKNAVLVLTHLILNDMMKLFFTELSKKGHNPIYNLLPDMLSRLSSNPKVSQETFRHIMLFLMGFIKKEKQLDGLIEKLCHRFPAARDLRQWRDIAYCLSLLSFSEKGVKKLIDMFKLYKDCLGDEEVVEHFKSIVGKVKKFAKPELKTVLEGFDEKLIDCHKTKREEAEAVRNAGRHEQLKVGRNHTQAKEKSDIGPASGVTLARESSDMVGERPQASDDRTSGEEAGGRDPCEGQSELSGCESIAQPANEGMTDNESSAVHNGCHKPADGVDADVVDQPENSMAHHEDRRSSCSGSVFMSRGPDGSDTDEDDNDYGGGGGPHRADSSCSGTVRKSRGGSRGGLRQWPGRAGGGVCGRKEDVQATDTCSEGIFQQRSTSLKEGKATDVSVGELTVNAAGSAELWLGPEGEGLTRNKKKAEDEELEPNGDRVAKVKACTTNENPLLHHKDSLQARRFMSAKEQETGKTMTHGRKQSGDAQTQAHCNTQEGSSFVIASPRCGDEHHVRRNKEMAAEAQLQMDASGEGMSCSKEEPVRHGSSQCSHSTVDDVLDKLYGRCEVSAESRDESAKSVCNLREKTVLAGRGWDSNAYTIAVGMPVFPCEAATAAASIGCSPPTVDT</sequence>
<dbReference type="OMA" id="CPLEKLW"/>
<keyword evidence="6" id="KW-0131">Cell cycle</keyword>
<dbReference type="Pfam" id="PF12717">
    <property type="entry name" value="Cnd1"/>
    <property type="match status" value="1"/>
</dbReference>
<evidence type="ECO:0000256" key="7">
    <source>
        <dbReference type="SAM" id="MobiDB-lite"/>
    </source>
</evidence>
<dbReference type="InterPro" id="IPR026971">
    <property type="entry name" value="CND1/NCAPD3"/>
</dbReference>
<dbReference type="InterPro" id="IPR026003">
    <property type="entry name" value="Cohesin_HEAT"/>
</dbReference>
<comment type="caution">
    <text evidence="10">The sequence shown here is derived from an EMBL/GenBank/DDBJ whole genome shotgun (WGS) entry which is preliminary data.</text>
</comment>
<evidence type="ECO:0000256" key="4">
    <source>
        <dbReference type="ARBA" id="ARBA00023067"/>
    </source>
</evidence>
<dbReference type="GO" id="GO:0042393">
    <property type="term" value="F:histone binding"/>
    <property type="evidence" value="ECO:0007669"/>
    <property type="project" value="TreeGrafter"/>
</dbReference>
<dbReference type="PANTHER" id="PTHR14222:SF2">
    <property type="entry name" value="CONDENSIN COMPLEX SUBUNIT 1"/>
    <property type="match status" value="1"/>
</dbReference>
<evidence type="ECO:0000313" key="10">
    <source>
        <dbReference type="EMBL" id="GBG66498.1"/>
    </source>
</evidence>
<gene>
    <name evidence="10" type="ORF">CBR_g63081</name>
</gene>
<dbReference type="GO" id="GO:0005634">
    <property type="term" value="C:nucleus"/>
    <property type="evidence" value="ECO:0007669"/>
    <property type="project" value="UniProtKB-SubCell"/>
</dbReference>
<evidence type="ECO:0000256" key="5">
    <source>
        <dbReference type="ARBA" id="ARBA00023242"/>
    </source>
</evidence>
<feature type="region of interest" description="Disordered" evidence="7">
    <location>
        <begin position="93"/>
        <end position="122"/>
    </location>
</feature>
<dbReference type="EMBL" id="BFEA01000075">
    <property type="protein sequence ID" value="GBG66498.1"/>
    <property type="molecule type" value="Genomic_DNA"/>
</dbReference>
<accession>A0A388K8W1</accession>
<dbReference type="InterPro" id="IPR024324">
    <property type="entry name" value="Condensin_cplx_su1_N"/>
</dbReference>
<dbReference type="Gramene" id="GBG66498">
    <property type="protein sequence ID" value="GBG66498"/>
    <property type="gene ID" value="CBR_g63081"/>
</dbReference>
<feature type="region of interest" description="Disordered" evidence="7">
    <location>
        <begin position="887"/>
        <end position="918"/>
    </location>
</feature>
<feature type="compositionally biased region" description="Polar residues" evidence="7">
    <location>
        <begin position="496"/>
        <end position="526"/>
    </location>
</feature>
<dbReference type="InterPro" id="IPR011989">
    <property type="entry name" value="ARM-like"/>
</dbReference>
<dbReference type="STRING" id="69332.A0A388K8W1"/>
<dbReference type="Pfam" id="PF12765">
    <property type="entry name" value="Cohesin_HEAT"/>
    <property type="match status" value="1"/>
</dbReference>
<name>A0A388K8W1_CHABU</name>
<dbReference type="PANTHER" id="PTHR14222">
    <property type="entry name" value="CONDENSIN"/>
    <property type="match status" value="1"/>
</dbReference>
<dbReference type="OrthoDB" id="436262at2759"/>
<dbReference type="Pfam" id="PF12922">
    <property type="entry name" value="Cnd1_N"/>
    <property type="match status" value="1"/>
</dbReference>
<reference evidence="10 11" key="1">
    <citation type="journal article" date="2018" name="Cell">
        <title>The Chara Genome: Secondary Complexity and Implications for Plant Terrestrialization.</title>
        <authorList>
            <person name="Nishiyama T."/>
            <person name="Sakayama H."/>
            <person name="Vries J.D."/>
            <person name="Buschmann H."/>
            <person name="Saint-Marcoux D."/>
            <person name="Ullrich K.K."/>
            <person name="Haas F.B."/>
            <person name="Vanderstraeten L."/>
            <person name="Becker D."/>
            <person name="Lang D."/>
            <person name="Vosolsobe S."/>
            <person name="Rombauts S."/>
            <person name="Wilhelmsson P.K.I."/>
            <person name="Janitza P."/>
            <person name="Kern R."/>
            <person name="Heyl A."/>
            <person name="Rumpler F."/>
            <person name="Villalobos L.I.A.C."/>
            <person name="Clay J.M."/>
            <person name="Skokan R."/>
            <person name="Toyoda A."/>
            <person name="Suzuki Y."/>
            <person name="Kagoshima H."/>
            <person name="Schijlen E."/>
            <person name="Tajeshwar N."/>
            <person name="Catarino B."/>
            <person name="Hetherington A.J."/>
            <person name="Saltykova A."/>
            <person name="Bonnot C."/>
            <person name="Breuninger H."/>
            <person name="Symeonidi A."/>
            <person name="Radhakrishnan G.V."/>
            <person name="Van Nieuwerburgh F."/>
            <person name="Deforce D."/>
            <person name="Chang C."/>
            <person name="Karol K.G."/>
            <person name="Hedrich R."/>
            <person name="Ulvskov P."/>
            <person name="Glockner G."/>
            <person name="Delwiche C.F."/>
            <person name="Petrasek J."/>
            <person name="Van de Peer Y."/>
            <person name="Friml J."/>
            <person name="Beilby M."/>
            <person name="Dolan L."/>
            <person name="Kohara Y."/>
            <person name="Sugano S."/>
            <person name="Fujiyama A."/>
            <person name="Delaux P.-M."/>
            <person name="Quint M."/>
            <person name="TheiBen G."/>
            <person name="Hagemann M."/>
            <person name="Harholt J."/>
            <person name="Dunand C."/>
            <person name="Zachgo S."/>
            <person name="Langdale J."/>
            <person name="Maumus F."/>
            <person name="Straeten D.V.D."/>
            <person name="Gould S.B."/>
            <person name="Rensing S.A."/>
        </authorList>
    </citation>
    <scope>NUCLEOTIDE SEQUENCE [LARGE SCALE GENOMIC DNA]</scope>
    <source>
        <strain evidence="10 11">S276</strain>
    </source>
</reference>
<feature type="compositionally biased region" description="Basic and acidic residues" evidence="7">
    <location>
        <begin position="483"/>
        <end position="492"/>
    </location>
</feature>
<dbReference type="GO" id="GO:0051301">
    <property type="term" value="P:cell division"/>
    <property type="evidence" value="ECO:0007669"/>
    <property type="project" value="UniProtKB-KW"/>
</dbReference>
<dbReference type="Proteomes" id="UP000265515">
    <property type="component" value="Unassembled WGS sequence"/>
</dbReference>
<evidence type="ECO:0000313" key="11">
    <source>
        <dbReference type="Proteomes" id="UP000265515"/>
    </source>
</evidence>
<evidence type="ECO:0000256" key="6">
    <source>
        <dbReference type="ARBA" id="ARBA00023306"/>
    </source>
</evidence>
<evidence type="ECO:0000256" key="3">
    <source>
        <dbReference type="ARBA" id="ARBA00022776"/>
    </source>
</evidence>
<dbReference type="GO" id="GO:0010032">
    <property type="term" value="P:meiotic chromosome condensation"/>
    <property type="evidence" value="ECO:0007669"/>
    <property type="project" value="TreeGrafter"/>
</dbReference>
<dbReference type="GO" id="GO:0000796">
    <property type="term" value="C:condensin complex"/>
    <property type="evidence" value="ECO:0007669"/>
    <property type="project" value="TreeGrafter"/>
</dbReference>
<dbReference type="InterPro" id="IPR032682">
    <property type="entry name" value="Cnd1_C"/>
</dbReference>
<dbReference type="InterPro" id="IPR016024">
    <property type="entry name" value="ARM-type_fold"/>
</dbReference>
<keyword evidence="5" id="KW-0539">Nucleus</keyword>
<evidence type="ECO:0000259" key="9">
    <source>
        <dbReference type="Pfam" id="PF12922"/>
    </source>
</evidence>
<dbReference type="Gene3D" id="1.25.10.10">
    <property type="entry name" value="Leucine-rich Repeat Variant"/>
    <property type="match status" value="2"/>
</dbReference>
<feature type="compositionally biased region" description="Polar residues" evidence="7">
    <location>
        <begin position="456"/>
        <end position="476"/>
    </location>
</feature>
<keyword evidence="4" id="KW-0226">DNA condensation</keyword>
<dbReference type="GO" id="GO:0007076">
    <property type="term" value="P:mitotic chromosome condensation"/>
    <property type="evidence" value="ECO:0007669"/>
    <property type="project" value="InterPro"/>
</dbReference>
<comment type="subcellular location">
    <subcellularLocation>
        <location evidence="1">Nucleus</location>
    </subcellularLocation>
</comment>
<organism evidence="10 11">
    <name type="scientific">Chara braunii</name>
    <name type="common">Braun's stonewort</name>
    <dbReference type="NCBI Taxonomy" id="69332"/>
    <lineage>
        <taxon>Eukaryota</taxon>
        <taxon>Viridiplantae</taxon>
        <taxon>Streptophyta</taxon>
        <taxon>Charophyceae</taxon>
        <taxon>Charales</taxon>
        <taxon>Characeae</taxon>
        <taxon>Chara</taxon>
    </lineage>
</organism>
<evidence type="ECO:0000259" key="8">
    <source>
        <dbReference type="Pfam" id="PF12717"/>
    </source>
</evidence>
<keyword evidence="3" id="KW-0498">Mitosis</keyword>
<keyword evidence="2" id="KW-0132">Cell division</keyword>
<evidence type="ECO:0000256" key="1">
    <source>
        <dbReference type="ARBA" id="ARBA00004123"/>
    </source>
</evidence>
<feature type="region of interest" description="Disordered" evidence="7">
    <location>
        <begin position="429"/>
        <end position="528"/>
    </location>
</feature>
<evidence type="ECO:0000256" key="2">
    <source>
        <dbReference type="ARBA" id="ARBA00022618"/>
    </source>
</evidence>
<feature type="domain" description="Condensin complex subunit 1 C-terminal" evidence="8">
    <location>
        <begin position="1074"/>
        <end position="1157"/>
    </location>
</feature>
<feature type="compositionally biased region" description="Basic and acidic residues" evidence="7">
    <location>
        <begin position="1228"/>
        <end position="1239"/>
    </location>
</feature>
<proteinExistence type="predicted"/>
<feature type="compositionally biased region" description="Basic and acidic residues" evidence="7">
    <location>
        <begin position="1264"/>
        <end position="1291"/>
    </location>
</feature>
<feature type="domain" description="Condensin complex subunit 1 N-terminal" evidence="9">
    <location>
        <begin position="25"/>
        <end position="197"/>
    </location>
</feature>
<keyword evidence="11" id="KW-1185">Reference proteome</keyword>
<dbReference type="GO" id="GO:0000779">
    <property type="term" value="C:condensed chromosome, centromeric region"/>
    <property type="evidence" value="ECO:0007669"/>
    <property type="project" value="TreeGrafter"/>
</dbReference>
<dbReference type="SUPFAM" id="SSF48371">
    <property type="entry name" value="ARM repeat"/>
    <property type="match status" value="1"/>
</dbReference>
<feature type="region of interest" description="Disordered" evidence="7">
    <location>
        <begin position="1228"/>
        <end position="1416"/>
    </location>
</feature>